<dbReference type="GO" id="GO:0006364">
    <property type="term" value="P:rRNA processing"/>
    <property type="evidence" value="ECO:0007669"/>
    <property type="project" value="UniProtKB-KW"/>
</dbReference>
<comment type="caution">
    <text evidence="10">The sequence shown here is derived from an EMBL/GenBank/DDBJ whole genome shotgun (WGS) entry which is preliminary data.</text>
</comment>
<keyword evidence="11" id="KW-1185">Reference proteome</keyword>
<dbReference type="GO" id="GO:0032040">
    <property type="term" value="C:small-subunit processome"/>
    <property type="evidence" value="ECO:0007669"/>
    <property type="project" value="TreeGrafter"/>
</dbReference>
<dbReference type="OrthoDB" id="441223at2759"/>
<evidence type="ECO:0000313" key="10">
    <source>
        <dbReference type="EMBL" id="GIQ87700.1"/>
    </source>
</evidence>
<dbReference type="PANTHER" id="PTHR12581">
    <property type="entry name" value="HIV-1 REV BINDING PROTEIN 2, 3"/>
    <property type="match status" value="1"/>
</dbReference>
<dbReference type="Gene3D" id="3.30.1370.10">
    <property type="entry name" value="K Homology domain, type 1"/>
    <property type="match status" value="1"/>
</dbReference>
<evidence type="ECO:0000313" key="11">
    <source>
        <dbReference type="Proteomes" id="UP000265618"/>
    </source>
</evidence>
<keyword evidence="6" id="KW-0539">Nucleus</keyword>
<keyword evidence="4" id="KW-0698">rRNA processing</keyword>
<feature type="domain" description="KRR1 small subunit processome component first KH" evidence="9">
    <location>
        <begin position="27"/>
        <end position="107"/>
    </location>
</feature>
<reference evidence="10 11" key="1">
    <citation type="journal article" date="2018" name="PLoS ONE">
        <title>The draft genome of Kipferlia bialata reveals reductive genome evolution in fornicate parasites.</title>
        <authorList>
            <person name="Tanifuji G."/>
            <person name="Takabayashi S."/>
            <person name="Kume K."/>
            <person name="Takagi M."/>
            <person name="Nakayama T."/>
            <person name="Kamikawa R."/>
            <person name="Inagaki Y."/>
            <person name="Hashimoto T."/>
        </authorList>
    </citation>
    <scope>NUCLEOTIDE SEQUENCE [LARGE SCALE GENOMIC DNA]</scope>
    <source>
        <strain evidence="10">NY0173</strain>
    </source>
</reference>
<dbReference type="PANTHER" id="PTHR12581:SF0">
    <property type="entry name" value="KRR1 SMALL SUBUNIT PROCESSOME COMPONENT HOMOLOG"/>
    <property type="match status" value="1"/>
</dbReference>
<evidence type="ECO:0000256" key="6">
    <source>
        <dbReference type="ARBA" id="ARBA00023242"/>
    </source>
</evidence>
<keyword evidence="5" id="KW-0694">RNA-binding</keyword>
<feature type="non-terminal residue" evidence="10">
    <location>
        <position position="125"/>
    </location>
</feature>
<keyword evidence="7" id="KW-0687">Ribonucleoprotein</keyword>
<organism evidence="10 11">
    <name type="scientific">Kipferlia bialata</name>
    <dbReference type="NCBI Taxonomy" id="797122"/>
    <lineage>
        <taxon>Eukaryota</taxon>
        <taxon>Metamonada</taxon>
        <taxon>Carpediemonas-like organisms</taxon>
        <taxon>Kipferlia</taxon>
    </lineage>
</organism>
<comment type="subcellular location">
    <subcellularLocation>
        <location evidence="1">Nucleus</location>
        <location evidence="1">Nucleolus</location>
    </subcellularLocation>
</comment>
<dbReference type="InterPro" id="IPR024166">
    <property type="entry name" value="rRNA_assembly_KRR1"/>
</dbReference>
<dbReference type="Pfam" id="PF17903">
    <property type="entry name" value="KH_KRR1_1st"/>
    <property type="match status" value="1"/>
</dbReference>
<evidence type="ECO:0000256" key="1">
    <source>
        <dbReference type="ARBA" id="ARBA00004604"/>
    </source>
</evidence>
<protein>
    <recommendedName>
        <fullName evidence="8">KRR-R motif-containing protein 1</fullName>
    </recommendedName>
</protein>
<evidence type="ECO:0000256" key="5">
    <source>
        <dbReference type="ARBA" id="ARBA00022884"/>
    </source>
</evidence>
<dbReference type="InterPro" id="IPR036612">
    <property type="entry name" value="KH_dom_type_1_sf"/>
</dbReference>
<evidence type="ECO:0000256" key="3">
    <source>
        <dbReference type="ARBA" id="ARBA00022517"/>
    </source>
</evidence>
<dbReference type="EMBL" id="BDIP01003435">
    <property type="protein sequence ID" value="GIQ87700.1"/>
    <property type="molecule type" value="Genomic_DNA"/>
</dbReference>
<gene>
    <name evidence="10" type="ORF">KIPB_009794</name>
</gene>
<sequence length="125" mass="14383">EEENIDYWAAIPFTEEDNKGGPLLEESSFEVLYPQYREDYLRSIMGELKGFLDGYGIQIELNIPEGRMRVNTTNKTWDPYAIINARDLMILLARSMPLETARTVFNDDVYCDVIKIKGAVNNGLR</sequence>
<proteinExistence type="inferred from homology"/>
<name>A0A9K3D4U0_9EUKA</name>
<feature type="non-terminal residue" evidence="10">
    <location>
        <position position="1"/>
    </location>
</feature>
<evidence type="ECO:0000256" key="7">
    <source>
        <dbReference type="ARBA" id="ARBA00023274"/>
    </source>
</evidence>
<evidence type="ECO:0000256" key="2">
    <source>
        <dbReference type="ARBA" id="ARBA00009344"/>
    </source>
</evidence>
<dbReference type="AlphaFoldDB" id="A0A9K3D4U0"/>
<accession>A0A9K3D4U0</accession>
<evidence type="ECO:0000256" key="8">
    <source>
        <dbReference type="ARBA" id="ARBA00032993"/>
    </source>
</evidence>
<comment type="similarity">
    <text evidence="2">Belongs to the KRR1 family.</text>
</comment>
<dbReference type="Proteomes" id="UP000265618">
    <property type="component" value="Unassembled WGS sequence"/>
</dbReference>
<evidence type="ECO:0000259" key="9">
    <source>
        <dbReference type="Pfam" id="PF17903"/>
    </source>
</evidence>
<dbReference type="InterPro" id="IPR048550">
    <property type="entry name" value="KRR1-like_KH1_euk"/>
</dbReference>
<keyword evidence="3" id="KW-0690">Ribosome biogenesis</keyword>
<dbReference type="InterPro" id="IPR041174">
    <property type="entry name" value="KRR1-like_KH1"/>
</dbReference>
<dbReference type="FunFam" id="3.30.1370.10:FF:000014">
    <property type="entry name" value="KRR1 small subunit processome component"/>
    <property type="match status" value="1"/>
</dbReference>
<dbReference type="GO" id="GO:0003723">
    <property type="term" value="F:RNA binding"/>
    <property type="evidence" value="ECO:0007669"/>
    <property type="project" value="UniProtKB-KW"/>
</dbReference>
<evidence type="ECO:0000256" key="4">
    <source>
        <dbReference type="ARBA" id="ARBA00022552"/>
    </source>
</evidence>
<dbReference type="CDD" id="cd22393">
    <property type="entry name" value="KH-I_KRR1_rpt1"/>
    <property type="match status" value="1"/>
</dbReference>